<dbReference type="SUPFAM" id="SSF54695">
    <property type="entry name" value="POZ domain"/>
    <property type="match status" value="1"/>
</dbReference>
<dbReference type="InterPro" id="IPR015915">
    <property type="entry name" value="Kelch-typ_b-propeller"/>
</dbReference>
<dbReference type="InterPro" id="IPR011333">
    <property type="entry name" value="SKP1/BTB/POZ_sf"/>
</dbReference>
<sequence>MNYGSNNPRPPLPPLHPLLLNPNVDLSGGVSPAALIHRHQLMNHAPNLPPPAANPPRIRSNKQHLTWSRVALPPNTPLPPPRSGAASVIVKSRLYMFGGYGGGTGRLDDFYSFNFATDRRKQRGEPWSPQIIFYFSINIDCIITGSWEEVEVLSEARPGCRENNGVVIGDSSRVYLFGGYNGNSWLNDLWMFDIETKKWTCIQESSDSNNPGGGEDATSITGGNGGPSRRFGYVSVVHDNKFVLFGGFDGTRWLNDMFEFDLGTNQWKTVRASGALPSVRSCPAWAKDDTHVYIHGGYDGVERKADFFACDLSTYTWSELPCKGTPPSPRYFHSCCIHGNKLYTYGGYSGSERLADMFAYDFETNHWSEVDCTNGECPSGRSSLVAQVYENSLYIFGGYNGVTVLNDFYKFRLKAVSIPPSALVNDMKRLMVREDMADVSFLVEGKEVFANRAILAVRSEYFDVMLYGGMRESQRDQDGMAKPIELGDVSHPVFLKVIEYLYTDNVSELTWDLSVPLLIASERFMLDRLKALCEDHIRKEITVDNVIGVLIASHRHNAIGLKDIALEFILRNLHDTSVKAGLSELKLEPDLLVEIITRHAHNVTSNSMSASESVTGAFGPSSEWSGSRR</sequence>
<protein>
    <recommendedName>
        <fullName evidence="4">BTB domain-containing protein</fullName>
    </recommendedName>
</protein>
<dbReference type="Pfam" id="PF00651">
    <property type="entry name" value="BTB"/>
    <property type="match status" value="1"/>
</dbReference>
<gene>
    <name evidence="5" type="ORF">HJC23_011210</name>
</gene>
<name>A0ABD3Q166_9STRA</name>
<evidence type="ECO:0000256" key="1">
    <source>
        <dbReference type="ARBA" id="ARBA00022441"/>
    </source>
</evidence>
<dbReference type="Gene3D" id="3.30.710.10">
    <property type="entry name" value="Potassium Channel Kv1.1, Chain A"/>
    <property type="match status" value="1"/>
</dbReference>
<dbReference type="AlphaFoldDB" id="A0ABD3Q166"/>
<evidence type="ECO:0000256" key="2">
    <source>
        <dbReference type="ARBA" id="ARBA00022737"/>
    </source>
</evidence>
<feature type="region of interest" description="Disordered" evidence="3">
    <location>
        <begin position="203"/>
        <end position="224"/>
    </location>
</feature>
<evidence type="ECO:0000313" key="6">
    <source>
        <dbReference type="Proteomes" id="UP001516023"/>
    </source>
</evidence>
<organism evidence="5 6">
    <name type="scientific">Cyclotella cryptica</name>
    <dbReference type="NCBI Taxonomy" id="29204"/>
    <lineage>
        <taxon>Eukaryota</taxon>
        <taxon>Sar</taxon>
        <taxon>Stramenopiles</taxon>
        <taxon>Ochrophyta</taxon>
        <taxon>Bacillariophyta</taxon>
        <taxon>Coscinodiscophyceae</taxon>
        <taxon>Thalassiosirophycidae</taxon>
        <taxon>Stephanodiscales</taxon>
        <taxon>Stephanodiscaceae</taxon>
        <taxon>Cyclotella</taxon>
    </lineage>
</organism>
<evidence type="ECO:0000259" key="4">
    <source>
        <dbReference type="PROSITE" id="PS50097"/>
    </source>
</evidence>
<dbReference type="Pfam" id="PF24681">
    <property type="entry name" value="Kelch_KLHDC2_KLHL20_DRC7"/>
    <property type="match status" value="2"/>
</dbReference>
<comment type="caution">
    <text evidence="5">The sequence shown here is derived from an EMBL/GenBank/DDBJ whole genome shotgun (WGS) entry which is preliminary data.</text>
</comment>
<dbReference type="Pfam" id="PF01344">
    <property type="entry name" value="Kelch_1"/>
    <property type="match status" value="1"/>
</dbReference>
<dbReference type="Gene3D" id="1.25.40.420">
    <property type="match status" value="1"/>
</dbReference>
<dbReference type="PROSITE" id="PS50097">
    <property type="entry name" value="BTB"/>
    <property type="match status" value="1"/>
</dbReference>
<dbReference type="PANTHER" id="PTHR46376">
    <property type="entry name" value="LEUCINE-ZIPPER-LIKE TRANSCRIPTIONAL REGULATOR 1"/>
    <property type="match status" value="1"/>
</dbReference>
<dbReference type="Gene3D" id="2.120.10.80">
    <property type="entry name" value="Kelch-type beta propeller"/>
    <property type="match status" value="2"/>
</dbReference>
<evidence type="ECO:0000313" key="5">
    <source>
        <dbReference type="EMBL" id="KAL3792045.1"/>
    </source>
</evidence>
<reference evidence="5 6" key="1">
    <citation type="journal article" date="2020" name="G3 (Bethesda)">
        <title>Improved Reference Genome for Cyclotella cryptica CCMP332, a Model for Cell Wall Morphogenesis, Salinity Adaptation, and Lipid Production in Diatoms (Bacillariophyta).</title>
        <authorList>
            <person name="Roberts W.R."/>
            <person name="Downey K.M."/>
            <person name="Ruck E.C."/>
            <person name="Traller J.C."/>
            <person name="Alverson A.J."/>
        </authorList>
    </citation>
    <scope>NUCLEOTIDE SEQUENCE [LARGE SCALE GENOMIC DNA]</scope>
    <source>
        <strain evidence="5 6">CCMP332</strain>
    </source>
</reference>
<proteinExistence type="predicted"/>
<dbReference type="SMART" id="SM00225">
    <property type="entry name" value="BTB"/>
    <property type="match status" value="1"/>
</dbReference>
<dbReference type="InterPro" id="IPR000210">
    <property type="entry name" value="BTB/POZ_dom"/>
</dbReference>
<keyword evidence="2" id="KW-0677">Repeat</keyword>
<dbReference type="EMBL" id="JABMIG020000106">
    <property type="protein sequence ID" value="KAL3792045.1"/>
    <property type="molecule type" value="Genomic_DNA"/>
</dbReference>
<dbReference type="CDD" id="cd14733">
    <property type="entry name" value="BACK"/>
    <property type="match status" value="1"/>
</dbReference>
<dbReference type="SMART" id="SM00612">
    <property type="entry name" value="Kelch"/>
    <property type="match status" value="3"/>
</dbReference>
<evidence type="ECO:0000256" key="3">
    <source>
        <dbReference type="SAM" id="MobiDB-lite"/>
    </source>
</evidence>
<dbReference type="PANTHER" id="PTHR46376:SF1">
    <property type="entry name" value="LEUCINE-ZIPPER-LIKE TRANSCRIPTIONAL REGULATOR 1"/>
    <property type="match status" value="1"/>
</dbReference>
<keyword evidence="1" id="KW-0880">Kelch repeat</keyword>
<accession>A0ABD3Q166</accession>
<keyword evidence="6" id="KW-1185">Reference proteome</keyword>
<dbReference type="SUPFAM" id="SSF117281">
    <property type="entry name" value="Kelch motif"/>
    <property type="match status" value="1"/>
</dbReference>
<feature type="domain" description="BTB" evidence="4">
    <location>
        <begin position="437"/>
        <end position="510"/>
    </location>
</feature>
<dbReference type="InterPro" id="IPR051568">
    <property type="entry name" value="LZTR1/Attractin"/>
</dbReference>
<dbReference type="InterPro" id="IPR006652">
    <property type="entry name" value="Kelch_1"/>
</dbReference>
<feature type="region of interest" description="Disordered" evidence="3">
    <location>
        <begin position="607"/>
        <end position="629"/>
    </location>
</feature>
<dbReference type="Proteomes" id="UP001516023">
    <property type="component" value="Unassembled WGS sequence"/>
</dbReference>